<evidence type="ECO:0000313" key="1">
    <source>
        <dbReference type="EMBL" id="SLN31355.1"/>
    </source>
</evidence>
<sequence>MHLEENAPGYVEVLQLIRPILGRGEILIAVQ</sequence>
<gene>
    <name evidence="1" type="ORF">ROA7450_01391</name>
</gene>
<name>A0A1X6YTV0_9RHOB</name>
<dbReference type="AlphaFoldDB" id="A0A1X6YTV0"/>
<evidence type="ECO:0000313" key="2">
    <source>
        <dbReference type="Proteomes" id="UP000193061"/>
    </source>
</evidence>
<dbReference type="EMBL" id="FWFX01000003">
    <property type="protein sequence ID" value="SLN31355.1"/>
    <property type="molecule type" value="Genomic_DNA"/>
</dbReference>
<proteinExistence type="predicted"/>
<keyword evidence="2" id="KW-1185">Reference proteome</keyword>
<reference evidence="1 2" key="1">
    <citation type="submission" date="2017-03" db="EMBL/GenBank/DDBJ databases">
        <authorList>
            <person name="Afonso C.L."/>
            <person name="Miller P.J."/>
            <person name="Scott M.A."/>
            <person name="Spackman E."/>
            <person name="Goraichik I."/>
            <person name="Dimitrov K.M."/>
            <person name="Suarez D.L."/>
            <person name="Swayne D.E."/>
        </authorList>
    </citation>
    <scope>NUCLEOTIDE SEQUENCE [LARGE SCALE GENOMIC DNA]</scope>
    <source>
        <strain evidence="1 2">CECT 7450</strain>
    </source>
</reference>
<accession>A0A1X6YTV0</accession>
<organism evidence="1 2">
    <name type="scientific">Roseovarius albus</name>
    <dbReference type="NCBI Taxonomy" id="1247867"/>
    <lineage>
        <taxon>Bacteria</taxon>
        <taxon>Pseudomonadati</taxon>
        <taxon>Pseudomonadota</taxon>
        <taxon>Alphaproteobacteria</taxon>
        <taxon>Rhodobacterales</taxon>
        <taxon>Roseobacteraceae</taxon>
        <taxon>Roseovarius</taxon>
    </lineage>
</organism>
<protein>
    <submittedName>
        <fullName evidence="1">Uncharacterized protein</fullName>
    </submittedName>
</protein>
<dbReference type="Proteomes" id="UP000193061">
    <property type="component" value="Unassembled WGS sequence"/>
</dbReference>